<evidence type="ECO:0000256" key="1">
    <source>
        <dbReference type="ARBA" id="ARBA00004245"/>
    </source>
</evidence>
<comment type="subcellular location">
    <subcellularLocation>
        <location evidence="2">Cell projection</location>
        <location evidence="2">Lamellipodium</location>
    </subcellularLocation>
    <subcellularLocation>
        <location evidence="1">Cytoplasm</location>
        <location evidence="1">Cytoskeleton</location>
    </subcellularLocation>
</comment>
<dbReference type="SMART" id="SM00326">
    <property type="entry name" value="SH3"/>
    <property type="match status" value="1"/>
</dbReference>
<evidence type="ECO:0000256" key="4">
    <source>
        <dbReference type="ARBA" id="ARBA00022443"/>
    </source>
</evidence>
<dbReference type="GO" id="GO:0001764">
    <property type="term" value="P:neuron migration"/>
    <property type="evidence" value="ECO:0007669"/>
    <property type="project" value="TreeGrafter"/>
</dbReference>
<dbReference type="GO" id="GO:0030027">
    <property type="term" value="C:lamellipodium"/>
    <property type="evidence" value="ECO:0007669"/>
    <property type="project" value="UniProtKB-SubCell"/>
</dbReference>
<dbReference type="PANTHER" id="PTHR10460">
    <property type="entry name" value="ABL INTERACTOR FAMILY MEMBER"/>
    <property type="match status" value="1"/>
</dbReference>
<dbReference type="InterPro" id="IPR036028">
    <property type="entry name" value="SH3-like_dom_sf"/>
</dbReference>
<feature type="domain" description="SH3" evidence="12">
    <location>
        <begin position="428"/>
        <end position="485"/>
    </location>
</feature>
<feature type="compositionally biased region" description="Polar residues" evidence="11">
    <location>
        <begin position="382"/>
        <end position="391"/>
    </location>
</feature>
<evidence type="ECO:0000256" key="9">
    <source>
        <dbReference type="ARBA" id="ARBA00023273"/>
    </source>
</evidence>
<evidence type="ECO:0000256" key="2">
    <source>
        <dbReference type="ARBA" id="ARBA00004510"/>
    </source>
</evidence>
<sequence>MMDGEAAATLRSLIETEIPEGRASLENSYANLERVAAYCEANYAQSMMDGEAAATLRSLIETEIPEGRASLENSYANLERVAAYCEANYAQASDRRAAFEETKRFTVQSLASVAYQVNTLACALLQTLDLQTVKISNMTTQVRSVGEIVAIHKEKVARREIGVLTTNKSVQKQPKIITPLSQERPQRYQRTAIDFSVLDGLGHGAKPVEAVGRTLISRTGSTVSGGSSGAHYPVFPNYEQLLPKANLTATLSRSSTTRSDHYRTPQAAATPVIDAQRFSTLTQGTIYGSARGSTGYGSLHTPSSNYSAVQTAPSSNYSTLQACSNYSAMNAPRDMMPLPPPQLASVAQYRLSTNSLEGLPPPPNSLLLDEEPLPPPPPSIPTGTPNYESTTPGAGSYPPPPMGMGLPDPLMAGVSSSFERSVDWIPKVYIEKAIALYDYDAEKPDELTLRENCVVYVLRKNEDGWFEGVLDGCTGLFPGNYVQAI</sequence>
<reference evidence="14" key="1">
    <citation type="submission" date="2017-02" db="UniProtKB">
        <authorList>
            <consortium name="WormBaseParasite"/>
        </authorList>
    </citation>
    <scope>IDENTIFICATION</scope>
</reference>
<proteinExistence type="inferred from homology"/>
<dbReference type="Gene3D" id="6.10.140.1620">
    <property type="match status" value="2"/>
</dbReference>
<evidence type="ECO:0000256" key="6">
    <source>
        <dbReference type="ARBA" id="ARBA00022553"/>
    </source>
</evidence>
<dbReference type="InterPro" id="IPR001452">
    <property type="entry name" value="SH3_domain"/>
</dbReference>
<dbReference type="WBParaSite" id="ALUE_0001171301-mRNA-1">
    <property type="protein sequence ID" value="ALUE_0001171301-mRNA-1"/>
    <property type="gene ID" value="ALUE_0001171301"/>
</dbReference>
<dbReference type="GO" id="GO:0031209">
    <property type="term" value="C:SCAR complex"/>
    <property type="evidence" value="ECO:0007669"/>
    <property type="project" value="TreeGrafter"/>
</dbReference>
<organism evidence="13 14">
    <name type="scientific">Ascaris lumbricoides</name>
    <name type="common">Giant roundworm</name>
    <dbReference type="NCBI Taxonomy" id="6252"/>
    <lineage>
        <taxon>Eukaryota</taxon>
        <taxon>Metazoa</taxon>
        <taxon>Ecdysozoa</taxon>
        <taxon>Nematoda</taxon>
        <taxon>Chromadorea</taxon>
        <taxon>Rhabditida</taxon>
        <taxon>Spirurina</taxon>
        <taxon>Ascaridomorpha</taxon>
        <taxon>Ascaridoidea</taxon>
        <taxon>Ascarididae</taxon>
        <taxon>Ascaris</taxon>
    </lineage>
</organism>
<keyword evidence="9" id="KW-0966">Cell projection</keyword>
<keyword evidence="8" id="KW-0206">Cytoskeleton</keyword>
<evidence type="ECO:0000313" key="13">
    <source>
        <dbReference type="Proteomes" id="UP000036681"/>
    </source>
</evidence>
<dbReference type="GO" id="GO:0005856">
    <property type="term" value="C:cytoskeleton"/>
    <property type="evidence" value="ECO:0007669"/>
    <property type="project" value="UniProtKB-SubCell"/>
</dbReference>
<dbReference type="GO" id="GO:0017124">
    <property type="term" value="F:SH3 domain binding"/>
    <property type="evidence" value="ECO:0007669"/>
    <property type="project" value="TreeGrafter"/>
</dbReference>
<evidence type="ECO:0000256" key="3">
    <source>
        <dbReference type="ARBA" id="ARBA00010020"/>
    </source>
</evidence>
<dbReference type="GO" id="GO:0098858">
    <property type="term" value="C:actin-based cell projection"/>
    <property type="evidence" value="ECO:0007669"/>
    <property type="project" value="TreeGrafter"/>
</dbReference>
<name>A0A0M3I4I6_ASCLU</name>
<dbReference type="PANTHER" id="PTHR10460:SF0">
    <property type="entry name" value="ABELSON INTERACTING PROTEIN, ISOFORM D"/>
    <property type="match status" value="1"/>
</dbReference>
<evidence type="ECO:0000256" key="11">
    <source>
        <dbReference type="SAM" id="MobiDB-lite"/>
    </source>
</evidence>
<evidence type="ECO:0000256" key="5">
    <source>
        <dbReference type="ARBA" id="ARBA00022490"/>
    </source>
</evidence>
<dbReference type="InterPro" id="IPR028457">
    <property type="entry name" value="ABI"/>
</dbReference>
<evidence type="ECO:0000313" key="14">
    <source>
        <dbReference type="WBParaSite" id="ALUE_0001171301-mRNA-1"/>
    </source>
</evidence>
<dbReference type="FunFam" id="2.30.30.40:FF:000002">
    <property type="entry name" value="abl interactor 1 isoform X1"/>
    <property type="match status" value="1"/>
</dbReference>
<dbReference type="PRINTS" id="PR00452">
    <property type="entry name" value="SH3DOMAIN"/>
</dbReference>
<protein>
    <submittedName>
        <fullName evidence="14">SH3 domain-containing protein</fullName>
    </submittedName>
</protein>
<dbReference type="InterPro" id="IPR028455">
    <property type="entry name" value="ABI3_SH3"/>
</dbReference>
<dbReference type="CDD" id="cd11826">
    <property type="entry name" value="SH3_Abi"/>
    <property type="match status" value="1"/>
</dbReference>
<dbReference type="SUPFAM" id="SSF50044">
    <property type="entry name" value="SH3-domain"/>
    <property type="match status" value="1"/>
</dbReference>
<comment type="similarity">
    <text evidence="3">Belongs to the ABI family.</text>
</comment>
<dbReference type="Pfam" id="PF14604">
    <property type="entry name" value="SH3_9"/>
    <property type="match status" value="1"/>
</dbReference>
<dbReference type="Proteomes" id="UP000036681">
    <property type="component" value="Unplaced"/>
</dbReference>
<dbReference type="AlphaFoldDB" id="A0A0M3I4I6"/>
<evidence type="ECO:0000256" key="7">
    <source>
        <dbReference type="ARBA" id="ARBA00023054"/>
    </source>
</evidence>
<evidence type="ECO:0000256" key="8">
    <source>
        <dbReference type="ARBA" id="ARBA00023212"/>
    </source>
</evidence>
<evidence type="ECO:0000256" key="10">
    <source>
        <dbReference type="PROSITE-ProRule" id="PRU00192"/>
    </source>
</evidence>
<feature type="region of interest" description="Disordered" evidence="11">
    <location>
        <begin position="354"/>
        <end position="396"/>
    </location>
</feature>
<dbReference type="GO" id="GO:0035591">
    <property type="term" value="F:signaling adaptor activity"/>
    <property type="evidence" value="ECO:0007669"/>
    <property type="project" value="TreeGrafter"/>
</dbReference>
<keyword evidence="7" id="KW-0175">Coiled coil</keyword>
<keyword evidence="4 10" id="KW-0728">SH3 domain</keyword>
<evidence type="ECO:0000259" key="12">
    <source>
        <dbReference type="PROSITE" id="PS50002"/>
    </source>
</evidence>
<accession>A0A0M3I4I6</accession>
<keyword evidence="13" id="KW-1185">Reference proteome</keyword>
<keyword evidence="5" id="KW-0963">Cytoplasm</keyword>
<dbReference type="Pfam" id="PF07815">
    <property type="entry name" value="Abi_HHR"/>
    <property type="match status" value="1"/>
</dbReference>
<dbReference type="PROSITE" id="PS50002">
    <property type="entry name" value="SH3"/>
    <property type="match status" value="1"/>
</dbReference>
<keyword evidence="6" id="KW-0597">Phosphoprotein</keyword>
<dbReference type="Gene3D" id="2.30.30.40">
    <property type="entry name" value="SH3 Domains"/>
    <property type="match status" value="1"/>
</dbReference>
<dbReference type="InterPro" id="IPR012849">
    <property type="entry name" value="Abl-interactor_HHR_dom"/>
</dbReference>